<proteinExistence type="predicted"/>
<comment type="caution">
    <text evidence="1">The sequence shown here is derived from an EMBL/GenBank/DDBJ whole genome shotgun (WGS) entry which is preliminary data.</text>
</comment>
<evidence type="ECO:0000313" key="1">
    <source>
        <dbReference type="EMBL" id="REG25419.1"/>
    </source>
</evidence>
<accession>A0A3E0B0B7</accession>
<reference evidence="1 2" key="1">
    <citation type="submission" date="2018-08" db="EMBL/GenBank/DDBJ databases">
        <title>Genomic Encyclopedia of Type Strains, Phase IV (KMG-IV): sequencing the most valuable type-strain genomes for metagenomic binning, comparative biology and taxonomic classification.</title>
        <authorList>
            <person name="Goeker M."/>
        </authorList>
    </citation>
    <scope>NUCLEOTIDE SEQUENCE [LARGE SCALE GENOMIC DNA]</scope>
    <source>
        <strain evidence="1 2">DSM 17274</strain>
    </source>
</reference>
<gene>
    <name evidence="1" type="ORF">DFR63_0453</name>
</gene>
<dbReference type="AlphaFoldDB" id="A0A3E0B0B7"/>
<dbReference type="Proteomes" id="UP000257076">
    <property type="component" value="Unassembled WGS sequence"/>
</dbReference>
<dbReference type="RefSeq" id="WP_115884112.1">
    <property type="nucleotide sequence ID" value="NZ_CBCSHX010000001.1"/>
</dbReference>
<keyword evidence="2" id="KW-1185">Reference proteome</keyword>
<protein>
    <submittedName>
        <fullName evidence="1">Uncharacterized protein</fullName>
    </submittedName>
</protein>
<name>A0A3E0B0B7_9STAP</name>
<organism evidence="1 2">
    <name type="scientific">Jeotgalicoccus halotolerans</name>
    <dbReference type="NCBI Taxonomy" id="157227"/>
    <lineage>
        <taxon>Bacteria</taxon>
        <taxon>Bacillati</taxon>
        <taxon>Bacillota</taxon>
        <taxon>Bacilli</taxon>
        <taxon>Bacillales</taxon>
        <taxon>Staphylococcaceae</taxon>
        <taxon>Jeotgalicoccus</taxon>
    </lineage>
</organism>
<dbReference type="EMBL" id="QUMW01000009">
    <property type="protein sequence ID" value="REG25419.1"/>
    <property type="molecule type" value="Genomic_DNA"/>
</dbReference>
<evidence type="ECO:0000313" key="2">
    <source>
        <dbReference type="Proteomes" id="UP000257076"/>
    </source>
</evidence>
<sequence length="71" mass="8287">MNILVKCMNSSNDKTFFKLITDKDVGKPPLDSSIYNCMSKNSSFDEDNILIELIYPDHTELYLEYNLNFSR</sequence>